<evidence type="ECO:0000313" key="1">
    <source>
        <dbReference type="EMBL" id="KAL3847237.1"/>
    </source>
</evidence>
<proteinExistence type="predicted"/>
<dbReference type="EMBL" id="JBJQND010000016">
    <property type="protein sequence ID" value="KAL3847237.1"/>
    <property type="molecule type" value="Genomic_DNA"/>
</dbReference>
<gene>
    <name evidence="1" type="ORF">ACJMK2_018159</name>
</gene>
<evidence type="ECO:0008006" key="3">
    <source>
        <dbReference type="Google" id="ProtNLM"/>
    </source>
</evidence>
<accession>A0ABD3UG67</accession>
<dbReference type="Proteomes" id="UP001634394">
    <property type="component" value="Unassembled WGS sequence"/>
</dbReference>
<dbReference type="AlphaFoldDB" id="A0ABD3UG67"/>
<organism evidence="1 2">
    <name type="scientific">Sinanodonta woodiana</name>
    <name type="common">Chinese pond mussel</name>
    <name type="synonym">Anodonta woodiana</name>
    <dbReference type="NCBI Taxonomy" id="1069815"/>
    <lineage>
        <taxon>Eukaryota</taxon>
        <taxon>Metazoa</taxon>
        <taxon>Spiralia</taxon>
        <taxon>Lophotrochozoa</taxon>
        <taxon>Mollusca</taxon>
        <taxon>Bivalvia</taxon>
        <taxon>Autobranchia</taxon>
        <taxon>Heteroconchia</taxon>
        <taxon>Palaeoheterodonta</taxon>
        <taxon>Unionida</taxon>
        <taxon>Unionoidea</taxon>
        <taxon>Unionidae</taxon>
        <taxon>Unioninae</taxon>
        <taxon>Sinanodonta</taxon>
    </lineage>
</organism>
<evidence type="ECO:0000313" key="2">
    <source>
        <dbReference type="Proteomes" id="UP001634394"/>
    </source>
</evidence>
<name>A0ABD3UG67_SINWO</name>
<comment type="caution">
    <text evidence="1">The sequence shown here is derived from an EMBL/GenBank/DDBJ whole genome shotgun (WGS) entry which is preliminary data.</text>
</comment>
<reference evidence="1 2" key="1">
    <citation type="submission" date="2024-11" db="EMBL/GenBank/DDBJ databases">
        <title>Chromosome-level genome assembly of the freshwater bivalve Anodonta woodiana.</title>
        <authorList>
            <person name="Chen X."/>
        </authorList>
    </citation>
    <scope>NUCLEOTIDE SEQUENCE [LARGE SCALE GENOMIC DNA]</scope>
    <source>
        <strain evidence="1">MN2024</strain>
        <tissue evidence="1">Gills</tissue>
    </source>
</reference>
<keyword evidence="2" id="KW-1185">Reference proteome</keyword>
<sequence>MGKACANTGFGANCCGYEIGMIRVKHCGAFFVYNLLRIQGCSFAYCAGKGDPCPYGTSSPTGYQPGCVASYPHMPGNPVLSGPFTSGYCSDRQKYTDFVFYCTVSYADPNDSNVNFDVEFLIDGIQKCTLTHISGMERSATIHASDLQNCNSMGHEFEPGKLDLEEKTRTSTEVKVVSTVPIPCSSCDPREECFYEMHIKGSNVSGEECNIRLHLSDWDDNKKSAVTSTTVLADKEVFNLNKTANLVPEMSRSSGTIPLFQTYVAQPLPINVHNNPAPVCTCFGDPHILTFDRYNAGMGKNGWSDDGYYDMLKIGMFTLVQTKPALPNIPPDFQIYFPSGRMVKAHKDQANIGCVDVQMRPDDAGNVEGLCGEFNGHPEVLGYDTNNNPVTYTRKPDGFIESQRQVYITEQNVLHIVLKRHYV</sequence>
<protein>
    <recommendedName>
        <fullName evidence="3">VWFD domain-containing protein</fullName>
    </recommendedName>
</protein>